<accession>A0A0U1NV82</accession>
<protein>
    <submittedName>
        <fullName evidence="2">Uncharacterized protein</fullName>
    </submittedName>
</protein>
<evidence type="ECO:0000313" key="2">
    <source>
        <dbReference type="EMBL" id="CRK81961.1"/>
    </source>
</evidence>
<evidence type="ECO:0000313" key="3">
    <source>
        <dbReference type="Proteomes" id="UP000199087"/>
    </source>
</evidence>
<gene>
    <name evidence="2" type="ORF">BN000_01880</name>
</gene>
<organism evidence="2 3">
    <name type="scientific">Neobacillus massiliamazoniensis</name>
    <dbReference type="NCBI Taxonomy" id="1499688"/>
    <lineage>
        <taxon>Bacteria</taxon>
        <taxon>Bacillati</taxon>
        <taxon>Bacillota</taxon>
        <taxon>Bacilli</taxon>
        <taxon>Bacillales</taxon>
        <taxon>Bacillaceae</taxon>
        <taxon>Neobacillus</taxon>
    </lineage>
</organism>
<reference evidence="3" key="1">
    <citation type="submission" date="2015-05" db="EMBL/GenBank/DDBJ databases">
        <authorList>
            <person name="Urmite Genomes"/>
        </authorList>
    </citation>
    <scope>NUCLEOTIDE SEQUENCE [LARGE SCALE GENOMIC DNA]</scope>
    <source>
        <strain evidence="3">LF1</strain>
    </source>
</reference>
<dbReference type="OrthoDB" id="2875172at2"/>
<sequence precursor="true">MFKRFFSLSNPLGIAFTAAALFLTFSPEARKGTRKMLVKGTAALLSVGDQMKGLTVGARKEIGHIVEEAKVEKEQMVLPDFSEMIKNSGDATKTKVNHIFDDMKVDGGQTAPSFAHAMEMGEEMMGDSQAKTPVPKKVTKSKMNKNIALNKQVPNVLSNKEYNSMLGKPPF</sequence>
<dbReference type="STRING" id="1499688.BN000_01880"/>
<dbReference type="RefSeq" id="WP_090633603.1">
    <property type="nucleotide sequence ID" value="NZ_CVRB01000002.1"/>
</dbReference>
<dbReference type="AlphaFoldDB" id="A0A0U1NV82"/>
<dbReference type="EMBL" id="CVRB01000002">
    <property type="protein sequence ID" value="CRK81961.1"/>
    <property type="molecule type" value="Genomic_DNA"/>
</dbReference>
<name>A0A0U1NV82_9BACI</name>
<feature type="region of interest" description="Disordered" evidence="1">
    <location>
        <begin position="126"/>
        <end position="145"/>
    </location>
</feature>
<evidence type="ECO:0000256" key="1">
    <source>
        <dbReference type="SAM" id="MobiDB-lite"/>
    </source>
</evidence>
<proteinExistence type="predicted"/>
<dbReference type="Proteomes" id="UP000199087">
    <property type="component" value="Unassembled WGS sequence"/>
</dbReference>
<keyword evidence="3" id="KW-1185">Reference proteome</keyword>